<dbReference type="EMBL" id="BKCJ010008648">
    <property type="protein sequence ID" value="GEU83268.1"/>
    <property type="molecule type" value="Genomic_DNA"/>
</dbReference>
<evidence type="ECO:0000313" key="3">
    <source>
        <dbReference type="EMBL" id="GEU83268.1"/>
    </source>
</evidence>
<proteinExistence type="predicted"/>
<dbReference type="AlphaFoldDB" id="A0A6L2NAQ3"/>
<feature type="domain" description="RNA polymerase Rpb2" evidence="2">
    <location>
        <begin position="3"/>
        <end position="80"/>
    </location>
</feature>
<dbReference type="GO" id="GO:0003899">
    <property type="term" value="F:DNA-directed RNA polymerase activity"/>
    <property type="evidence" value="ECO:0007669"/>
    <property type="project" value="UniProtKB-EC"/>
</dbReference>
<reference evidence="3" key="1">
    <citation type="journal article" date="2019" name="Sci. Rep.">
        <title>Draft genome of Tanacetum cinerariifolium, the natural source of mosquito coil.</title>
        <authorList>
            <person name="Yamashiro T."/>
            <person name="Shiraishi A."/>
            <person name="Satake H."/>
            <person name="Nakayama K."/>
        </authorList>
    </citation>
    <scope>NUCLEOTIDE SEQUENCE</scope>
</reference>
<comment type="caution">
    <text evidence="3">The sequence shown here is derived from an EMBL/GenBank/DDBJ whole genome shotgun (WGS) entry which is preliminary data.</text>
</comment>
<keyword evidence="3" id="KW-0240">DNA-directed RNA polymerase</keyword>
<gene>
    <name evidence="3" type="ORF">Tci_055246</name>
</gene>
<dbReference type="InterPro" id="IPR037034">
    <property type="entry name" value="RNA_pol_Rpb2_2_sf"/>
</dbReference>
<organism evidence="3">
    <name type="scientific">Tanacetum cinerariifolium</name>
    <name type="common">Dalmatian daisy</name>
    <name type="synonym">Chrysanthemum cinerariifolium</name>
    <dbReference type="NCBI Taxonomy" id="118510"/>
    <lineage>
        <taxon>Eukaryota</taxon>
        <taxon>Viridiplantae</taxon>
        <taxon>Streptophyta</taxon>
        <taxon>Embryophyta</taxon>
        <taxon>Tracheophyta</taxon>
        <taxon>Spermatophyta</taxon>
        <taxon>Magnoliopsida</taxon>
        <taxon>eudicotyledons</taxon>
        <taxon>Gunneridae</taxon>
        <taxon>Pentapetalae</taxon>
        <taxon>asterids</taxon>
        <taxon>campanulids</taxon>
        <taxon>Asterales</taxon>
        <taxon>Asteraceae</taxon>
        <taxon>Asteroideae</taxon>
        <taxon>Anthemideae</taxon>
        <taxon>Anthemidinae</taxon>
        <taxon>Tanacetum</taxon>
    </lineage>
</organism>
<keyword evidence="3" id="KW-0804">Transcription</keyword>
<name>A0A6L2NAQ3_TANCI</name>
<comment type="catalytic activity">
    <reaction evidence="1">
        <text>RNA(n) + a ribonucleoside 5'-triphosphate = RNA(n+1) + diphosphate</text>
        <dbReference type="Rhea" id="RHEA:21248"/>
        <dbReference type="Rhea" id="RHEA-COMP:14527"/>
        <dbReference type="Rhea" id="RHEA-COMP:17342"/>
        <dbReference type="ChEBI" id="CHEBI:33019"/>
        <dbReference type="ChEBI" id="CHEBI:61557"/>
        <dbReference type="ChEBI" id="CHEBI:140395"/>
        <dbReference type="EC" id="2.7.7.6"/>
    </reaction>
</comment>
<dbReference type="SUPFAM" id="SSF64484">
    <property type="entry name" value="beta and beta-prime subunits of DNA dependent RNA-polymerase"/>
    <property type="match status" value="1"/>
</dbReference>
<dbReference type="Gene3D" id="3.90.1110.10">
    <property type="entry name" value="RNA polymerase Rpb2, domain 2"/>
    <property type="match status" value="1"/>
</dbReference>
<protein>
    <submittedName>
        <fullName evidence="3">DNA-directed RNA polymerase III subunit 2</fullName>
    </submittedName>
</protein>
<evidence type="ECO:0000259" key="2">
    <source>
        <dbReference type="Pfam" id="PF04561"/>
    </source>
</evidence>
<dbReference type="Pfam" id="PF04561">
    <property type="entry name" value="RNA_pol_Rpb2_2"/>
    <property type="match status" value="1"/>
</dbReference>
<dbReference type="GO" id="GO:0006351">
    <property type="term" value="P:DNA-templated transcription"/>
    <property type="evidence" value="ECO:0007669"/>
    <property type="project" value="InterPro"/>
</dbReference>
<sequence length="109" mass="12544">MEKEKISLVLTSFTTKVPIMVVMKAMGMEADQEVVQMLGRDPQYAALLLPSIEECASAGVYTQQQALEFLEKKDLFKTMNEDIKNMVEKLLYKNNRSSRFDISQVRQFD</sequence>
<accession>A0A6L2NAQ3</accession>
<dbReference type="GO" id="GO:0003677">
    <property type="term" value="F:DNA binding"/>
    <property type="evidence" value="ECO:0007669"/>
    <property type="project" value="InterPro"/>
</dbReference>
<dbReference type="GO" id="GO:0000428">
    <property type="term" value="C:DNA-directed RNA polymerase complex"/>
    <property type="evidence" value="ECO:0007669"/>
    <property type="project" value="UniProtKB-KW"/>
</dbReference>
<dbReference type="InterPro" id="IPR007642">
    <property type="entry name" value="RNA_pol_Rpb2_2"/>
</dbReference>
<evidence type="ECO:0000256" key="1">
    <source>
        <dbReference type="ARBA" id="ARBA00048552"/>
    </source>
</evidence>